<feature type="transmembrane region" description="Helical" evidence="2">
    <location>
        <begin position="6"/>
        <end position="25"/>
    </location>
</feature>
<feature type="compositionally biased region" description="Basic and acidic residues" evidence="1">
    <location>
        <begin position="160"/>
        <end position="185"/>
    </location>
</feature>
<dbReference type="EMBL" id="PUHP01000623">
    <property type="protein sequence ID" value="TQN68834.1"/>
    <property type="molecule type" value="Genomic_DNA"/>
</dbReference>
<feature type="transmembrane region" description="Helical" evidence="2">
    <location>
        <begin position="79"/>
        <end position="103"/>
    </location>
</feature>
<comment type="caution">
    <text evidence="3">The sequence shown here is derived from an EMBL/GenBank/DDBJ whole genome shotgun (WGS) entry which is preliminary data.</text>
</comment>
<protein>
    <submittedName>
        <fullName evidence="3">Uncharacterized protein</fullName>
    </submittedName>
</protein>
<evidence type="ECO:0000313" key="4">
    <source>
        <dbReference type="Proteomes" id="UP000326340"/>
    </source>
</evidence>
<proteinExistence type="predicted"/>
<gene>
    <name evidence="3" type="ORF">CSHISOI_06633</name>
</gene>
<evidence type="ECO:0000313" key="3">
    <source>
        <dbReference type="EMBL" id="TQN68834.1"/>
    </source>
</evidence>
<dbReference type="OrthoDB" id="5427664at2759"/>
<dbReference type="InterPro" id="IPR053018">
    <property type="entry name" value="Elsinochrome_Biosynth-Asso"/>
</dbReference>
<dbReference type="PANTHER" id="PTHR37577">
    <property type="entry name" value="INTEGRAL MEMBRANE PROTEIN"/>
    <property type="match status" value="1"/>
</dbReference>
<organism evidence="3 4">
    <name type="scientific">Colletotrichum shisoi</name>
    <dbReference type="NCBI Taxonomy" id="2078593"/>
    <lineage>
        <taxon>Eukaryota</taxon>
        <taxon>Fungi</taxon>
        <taxon>Dikarya</taxon>
        <taxon>Ascomycota</taxon>
        <taxon>Pezizomycotina</taxon>
        <taxon>Sordariomycetes</taxon>
        <taxon>Hypocreomycetidae</taxon>
        <taxon>Glomerellales</taxon>
        <taxon>Glomerellaceae</taxon>
        <taxon>Colletotrichum</taxon>
        <taxon>Colletotrichum destructivum species complex</taxon>
    </lineage>
</organism>
<accession>A0A5Q4BR36</accession>
<feature type="non-terminal residue" evidence="3">
    <location>
        <position position="185"/>
    </location>
</feature>
<reference evidence="3 4" key="1">
    <citation type="journal article" date="2019" name="Sci. Rep.">
        <title>Colletotrichum shisoi sp. nov., an anthracnose pathogen of Perilla frutescens in Japan: molecular phylogenetic, morphological and genomic evidence.</title>
        <authorList>
            <person name="Gan P."/>
            <person name="Tsushima A."/>
            <person name="Hiroyama R."/>
            <person name="Narusaka M."/>
            <person name="Takano Y."/>
            <person name="Narusaka Y."/>
            <person name="Kawaradani M."/>
            <person name="Damm U."/>
            <person name="Shirasu K."/>
        </authorList>
    </citation>
    <scope>NUCLEOTIDE SEQUENCE [LARGE SCALE GENOMIC DNA]</scope>
    <source>
        <strain evidence="3 4">PG-2018a</strain>
    </source>
</reference>
<sequence>VVASFMVSFGLTYMAIIVAYIFRLFPESRYNSIDLAVSRNLSPLRSNSFPLRLPQWHSTRDSRTAKETRIKRVRAFESFILAMSDQQLITGVALLIVTTYMTFSELGESFSVYPFQVATRLGYCSCIVHLCTICLLREHFDANNLTHSHSHCYAGTASSGRHENPQLTESKEVSSGRCGDEMAKL</sequence>
<feature type="non-terminal residue" evidence="3">
    <location>
        <position position="1"/>
    </location>
</feature>
<keyword evidence="2" id="KW-1133">Transmembrane helix</keyword>
<evidence type="ECO:0000256" key="2">
    <source>
        <dbReference type="SAM" id="Phobius"/>
    </source>
</evidence>
<dbReference type="AlphaFoldDB" id="A0A5Q4BR36"/>
<name>A0A5Q4BR36_9PEZI</name>
<evidence type="ECO:0000256" key="1">
    <source>
        <dbReference type="SAM" id="MobiDB-lite"/>
    </source>
</evidence>
<keyword evidence="2" id="KW-0472">Membrane</keyword>
<dbReference type="PANTHER" id="PTHR37577:SF1">
    <property type="entry name" value="INTEGRAL MEMBRANE PROTEIN"/>
    <property type="match status" value="1"/>
</dbReference>
<feature type="region of interest" description="Disordered" evidence="1">
    <location>
        <begin position="157"/>
        <end position="185"/>
    </location>
</feature>
<keyword evidence="2" id="KW-0812">Transmembrane</keyword>
<dbReference type="Proteomes" id="UP000326340">
    <property type="component" value="Unassembled WGS sequence"/>
</dbReference>
<keyword evidence="4" id="KW-1185">Reference proteome</keyword>